<dbReference type="SUPFAM" id="SSF48452">
    <property type="entry name" value="TPR-like"/>
    <property type="match status" value="1"/>
</dbReference>
<gene>
    <name evidence="1" type="ORF">FXV77_05940</name>
</gene>
<protein>
    <submittedName>
        <fullName evidence="1">SusD/RagB family nutrient-binding outer membrane lipoprotein</fullName>
    </submittedName>
</protein>
<dbReference type="Gene3D" id="1.25.40.390">
    <property type="match status" value="1"/>
</dbReference>
<keyword evidence="1" id="KW-0449">Lipoprotein</keyword>
<reference evidence="1 2" key="1">
    <citation type="submission" date="2019-08" db="EMBL/GenBank/DDBJ databases">
        <title>Phlebobacter frassis gen. nov. sp. nov., a new member of family Sphingobacteriaceae isolated from sand fly rearing media.</title>
        <authorList>
            <person name="Kakumanu M.L."/>
            <person name="Marayati B.F."/>
            <person name="Wada-Katsumata A."/>
            <person name="Wasserberg G."/>
            <person name="Schal C."/>
            <person name="Apperson C.S."/>
            <person name="Ponnusamy L."/>
        </authorList>
    </citation>
    <scope>NUCLEOTIDE SEQUENCE [LARGE SCALE GENOMIC DNA]</scope>
    <source>
        <strain evidence="1 2">SSI9</strain>
    </source>
</reference>
<name>A0A5D4H8R1_9SPHI</name>
<dbReference type="PROSITE" id="PS51257">
    <property type="entry name" value="PROKAR_LIPOPROTEIN"/>
    <property type="match status" value="1"/>
</dbReference>
<evidence type="ECO:0000313" key="2">
    <source>
        <dbReference type="Proteomes" id="UP000322362"/>
    </source>
</evidence>
<accession>A0A5D4H8R1</accession>
<dbReference type="EMBL" id="VTAV01000002">
    <property type="protein sequence ID" value="TYR37541.1"/>
    <property type="molecule type" value="Genomic_DNA"/>
</dbReference>
<dbReference type="RefSeq" id="WP_148918280.1">
    <property type="nucleotide sequence ID" value="NZ_VTAV01000002.1"/>
</dbReference>
<proteinExistence type="predicted"/>
<evidence type="ECO:0000313" key="1">
    <source>
        <dbReference type="EMBL" id="TYR37541.1"/>
    </source>
</evidence>
<organism evidence="1 2">
    <name type="scientific">Sphingobacterium phlebotomi</name>
    <dbReference type="NCBI Taxonomy" id="2605433"/>
    <lineage>
        <taxon>Bacteria</taxon>
        <taxon>Pseudomonadati</taxon>
        <taxon>Bacteroidota</taxon>
        <taxon>Sphingobacteriia</taxon>
        <taxon>Sphingobacteriales</taxon>
        <taxon>Sphingobacteriaceae</taxon>
        <taxon>Sphingobacterium</taxon>
    </lineage>
</organism>
<dbReference type="InterPro" id="IPR011990">
    <property type="entry name" value="TPR-like_helical_dom_sf"/>
</dbReference>
<keyword evidence="2" id="KW-1185">Reference proteome</keyword>
<dbReference type="InterPro" id="IPR041662">
    <property type="entry name" value="SusD-like_2"/>
</dbReference>
<sequence length="489" mass="55586">MSMIKKQWVFALAMLTILSCTKGFKELSKNPNSSEFALPQALLAPSITDVVSKNMNRAARRINNELMQVHVLMGDVEGRIFRYDLRRSEADYNWNNWFLQLTNFKNMYQSAEDLLAVDGDNANKTYMGIALICQAWVASLLTDTYGDVPYFEANQGKEGILMPKFDKQQDIYSDIFNKLEQANEHLKVNTNLPGDQAGSDPIYGGVALNWRKLGNSLYLRLLLRVSGKAETNASTKIKEIVQTNAANYPLISSNAESAVLRWTGTLPYQSPFHTLRDAEWNLHKLTNFFVDNLKDWGDPRIGRWATLSQGEYAGIPSGYPVGMAPTSRSALPLALKTEPLLGNIMNYAELQLILAEVAARGWTDGNAREHYETGIVNGITFWGYTVPPNYLNGVYIKWDEDEGLSSKIERIQLQKYYALFFTDFEQWFEYRRTGYPELPKGAGLQNNGEMPVRINYPIYLQSTNRDHYDEAVARQGADDINTKVWWQQP</sequence>
<dbReference type="Proteomes" id="UP000322362">
    <property type="component" value="Unassembled WGS sequence"/>
</dbReference>
<dbReference type="AlphaFoldDB" id="A0A5D4H8R1"/>
<comment type="caution">
    <text evidence="1">The sequence shown here is derived from an EMBL/GenBank/DDBJ whole genome shotgun (WGS) entry which is preliminary data.</text>
</comment>
<dbReference type="Pfam" id="PF12771">
    <property type="entry name" value="SusD-like_2"/>
    <property type="match status" value="1"/>
</dbReference>